<evidence type="ECO:0000256" key="2">
    <source>
        <dbReference type="ARBA" id="ARBA00023285"/>
    </source>
</evidence>
<keyword evidence="7" id="KW-1185">Reference proteome</keyword>
<reference evidence="6 7" key="1">
    <citation type="submission" date="2023-04" db="EMBL/GenBank/DDBJ databases">
        <title>Streptomyces chengmaiensis sp. nov. isolated from the stem of mangrove plant in Hainan.</title>
        <authorList>
            <person name="Huang X."/>
            <person name="Zhou S."/>
            <person name="Chu X."/>
            <person name="Xie Y."/>
            <person name="Lin Y."/>
        </authorList>
    </citation>
    <scope>NUCLEOTIDE SEQUENCE [LARGE SCALE GENOMIC DNA]</scope>
    <source>
        <strain evidence="6 7">HNM0663</strain>
    </source>
</reference>
<dbReference type="Pfam" id="PF02965">
    <property type="entry name" value="Met_synt_B12"/>
    <property type="match status" value="1"/>
</dbReference>
<dbReference type="PROSITE" id="PS50974">
    <property type="entry name" value="ADOMET_ACTIVATION"/>
    <property type="match status" value="1"/>
</dbReference>
<gene>
    <name evidence="6" type="ORF">QCN29_36680</name>
</gene>
<dbReference type="RefSeq" id="WP_279933588.1">
    <property type="nucleotide sequence ID" value="NZ_JARWBG010000128.1"/>
</dbReference>
<protein>
    <submittedName>
        <fullName evidence="6">Vitamin B12 dependent-methionine synthase activation domain-containing protein</fullName>
    </submittedName>
</protein>
<dbReference type="PANTHER" id="PTHR45833">
    <property type="entry name" value="METHIONINE SYNTHASE"/>
    <property type="match status" value="1"/>
</dbReference>
<dbReference type="EMBL" id="JARWBG010000128">
    <property type="protein sequence ID" value="MDH2394166.1"/>
    <property type="molecule type" value="Genomic_DNA"/>
</dbReference>
<evidence type="ECO:0000313" key="6">
    <source>
        <dbReference type="EMBL" id="MDH2394166.1"/>
    </source>
</evidence>
<evidence type="ECO:0000256" key="1">
    <source>
        <dbReference type="ARBA" id="ARBA00022723"/>
    </source>
</evidence>
<dbReference type="InterPro" id="IPR004223">
    <property type="entry name" value="VitB12-dep_Met_synth_activ_dom"/>
</dbReference>
<dbReference type="SUPFAM" id="SSF56507">
    <property type="entry name" value="Methionine synthase activation domain-like"/>
    <property type="match status" value="1"/>
</dbReference>
<keyword evidence="3" id="KW-0489">Methyltransferase</keyword>
<organism evidence="6 7">
    <name type="scientific">Streptomyces chengmaiensis</name>
    <dbReference type="NCBI Taxonomy" id="3040919"/>
    <lineage>
        <taxon>Bacteria</taxon>
        <taxon>Bacillati</taxon>
        <taxon>Actinomycetota</taxon>
        <taxon>Actinomycetes</taxon>
        <taxon>Kitasatosporales</taxon>
        <taxon>Streptomycetaceae</taxon>
        <taxon>Streptomyces</taxon>
    </lineage>
</organism>
<dbReference type="PANTHER" id="PTHR45833:SF1">
    <property type="entry name" value="METHIONINE SYNTHASE"/>
    <property type="match status" value="1"/>
</dbReference>
<accession>A0ABT6HZM0</accession>
<evidence type="ECO:0000256" key="4">
    <source>
        <dbReference type="SAM" id="MobiDB-lite"/>
    </source>
</evidence>
<comment type="caution">
    <text evidence="6">The sequence shown here is derived from an EMBL/GenBank/DDBJ whole genome shotgun (WGS) entry which is preliminary data.</text>
</comment>
<dbReference type="InterPro" id="IPR037010">
    <property type="entry name" value="VitB12-dep_Met_synth_activ_sf"/>
</dbReference>
<proteinExistence type="predicted"/>
<feature type="domain" description="AdoMet activation" evidence="5">
    <location>
        <begin position="1"/>
        <end position="123"/>
    </location>
</feature>
<keyword evidence="3" id="KW-0808">Transferase</keyword>
<evidence type="ECO:0000256" key="3">
    <source>
        <dbReference type="PROSITE-ProRule" id="PRU00346"/>
    </source>
</evidence>
<dbReference type="Proteomes" id="UP001223144">
    <property type="component" value="Unassembled WGS sequence"/>
</dbReference>
<feature type="non-terminal residue" evidence="6">
    <location>
        <position position="1"/>
    </location>
</feature>
<feature type="region of interest" description="Disordered" evidence="4">
    <location>
        <begin position="100"/>
        <end position="123"/>
    </location>
</feature>
<name>A0ABT6HZM0_9ACTN</name>
<keyword evidence="1" id="KW-0479">Metal-binding</keyword>
<dbReference type="InterPro" id="IPR050554">
    <property type="entry name" value="Met_Synthase/Corrinoid"/>
</dbReference>
<evidence type="ECO:0000313" key="7">
    <source>
        <dbReference type="Proteomes" id="UP001223144"/>
    </source>
</evidence>
<dbReference type="Gene3D" id="3.10.196.10">
    <property type="entry name" value="Vitamin B12-dependent methionine synthase, activation domain"/>
    <property type="match status" value="1"/>
</dbReference>
<evidence type="ECO:0000259" key="5">
    <source>
        <dbReference type="PROSITE" id="PS50974"/>
    </source>
</evidence>
<sequence length="123" mass="13816">AAELFESDSYRDYLELHGLSVQLAEALAEYWHARVRAELGFAGEDPDSIDGMFRTEYRGCRYSSGYPACPDLEDRAKIADLLEPERIGVELSEEFQLHPEQSTDALITHHPEASYFSTGGSRS</sequence>
<keyword evidence="2" id="KW-0170">Cobalt</keyword>